<keyword evidence="1" id="KW-0808">Transferase</keyword>
<protein>
    <submittedName>
        <fullName evidence="1">Transmembrane emp24 domain-containing protein 10</fullName>
        <ecNumber evidence="1">2.7.11.1</ecNumber>
    </submittedName>
</protein>
<accession>A0ACC3A916</accession>
<gene>
    <name evidence="1" type="primary">TMED10_2</name>
    <name evidence="1" type="ORF">H2198_004273</name>
</gene>
<proteinExistence type="predicted"/>
<dbReference type="EMBL" id="JAPDRQ010000063">
    <property type="protein sequence ID" value="KAJ9657512.1"/>
    <property type="molecule type" value="Genomic_DNA"/>
</dbReference>
<sequence>MAYENRNLDGGVMKITVQDGDEAAMDFFVHKALLKAKSPYFNALLGFKEYIENSIKFVNMDIDGFRYVLQWLYKDTIELLYYSVETMIRAYAIADRLMIRALRNKIVDNMRAYYESYGIDVDALRTIQDLEYGPSDNLARLLIDVMAYEAAINTRDSTLDVYTDEDVKQFMKEGGDIAFAVMEQSMANLRRVINYMRGEEGDLMDPAKLTGCCYHDHAEDEGC</sequence>
<comment type="caution">
    <text evidence="1">The sequence shown here is derived from an EMBL/GenBank/DDBJ whole genome shotgun (WGS) entry which is preliminary data.</text>
</comment>
<dbReference type="Proteomes" id="UP001172386">
    <property type="component" value="Unassembled WGS sequence"/>
</dbReference>
<name>A0ACC3A916_9EURO</name>
<evidence type="ECO:0000313" key="2">
    <source>
        <dbReference type="Proteomes" id="UP001172386"/>
    </source>
</evidence>
<dbReference type="EC" id="2.7.11.1" evidence="1"/>
<keyword evidence="1" id="KW-0812">Transmembrane</keyword>
<evidence type="ECO:0000313" key="1">
    <source>
        <dbReference type="EMBL" id="KAJ9657512.1"/>
    </source>
</evidence>
<keyword evidence="1" id="KW-0472">Membrane</keyword>
<organism evidence="1 2">
    <name type="scientific">Neophaeococcomyces mojaviensis</name>
    <dbReference type="NCBI Taxonomy" id="3383035"/>
    <lineage>
        <taxon>Eukaryota</taxon>
        <taxon>Fungi</taxon>
        <taxon>Dikarya</taxon>
        <taxon>Ascomycota</taxon>
        <taxon>Pezizomycotina</taxon>
        <taxon>Eurotiomycetes</taxon>
        <taxon>Chaetothyriomycetidae</taxon>
        <taxon>Chaetothyriales</taxon>
        <taxon>Chaetothyriales incertae sedis</taxon>
        <taxon>Neophaeococcomyces</taxon>
    </lineage>
</organism>
<reference evidence="1" key="1">
    <citation type="submission" date="2022-10" db="EMBL/GenBank/DDBJ databases">
        <title>Culturing micro-colonial fungi from biological soil crusts in the Mojave desert and describing Neophaeococcomyces mojavensis, and introducing the new genera and species Taxawa tesnikishii.</title>
        <authorList>
            <person name="Kurbessoian T."/>
            <person name="Stajich J.E."/>
        </authorList>
    </citation>
    <scope>NUCLEOTIDE SEQUENCE</scope>
    <source>
        <strain evidence="1">JES_112</strain>
    </source>
</reference>
<keyword evidence="2" id="KW-1185">Reference proteome</keyword>